<organism evidence="1 2">
    <name type="scientific">Chryseobacterium ureilyticum</name>
    <dbReference type="NCBI Taxonomy" id="373668"/>
    <lineage>
        <taxon>Bacteria</taxon>
        <taxon>Pseudomonadati</taxon>
        <taxon>Bacteroidota</taxon>
        <taxon>Flavobacteriia</taxon>
        <taxon>Flavobacteriales</taxon>
        <taxon>Weeksellaceae</taxon>
        <taxon>Chryseobacterium group</taxon>
        <taxon>Chryseobacterium</taxon>
    </lineage>
</organism>
<dbReference type="Proteomes" id="UP000186744">
    <property type="component" value="Unassembled WGS sequence"/>
</dbReference>
<reference evidence="2" key="1">
    <citation type="submission" date="2017-01" db="EMBL/GenBank/DDBJ databases">
        <authorList>
            <person name="Varghese N."/>
            <person name="Submissions S."/>
        </authorList>
    </citation>
    <scope>NUCLEOTIDE SEQUENCE [LARGE SCALE GENOMIC DNA]</scope>
    <source>
        <strain evidence="2">DSM 18017</strain>
    </source>
</reference>
<evidence type="ECO:0008006" key="3">
    <source>
        <dbReference type="Google" id="ProtNLM"/>
    </source>
</evidence>
<sequence length="83" mass="9516">MQKIYFTVMIKVILYSWNEGLKKVSLTKLQIDLLGKSLKESKSNVDLLLEGNKVIFEVENPDLAKVFLHEADKLGVNCKMFVE</sequence>
<name>A0A1N7JT28_9FLAO</name>
<proteinExistence type="predicted"/>
<keyword evidence="2" id="KW-1185">Reference proteome</keyword>
<protein>
    <recommendedName>
        <fullName evidence="3">HMA domain-containing protein</fullName>
    </recommendedName>
</protein>
<accession>A0A1N7JT28</accession>
<dbReference type="AlphaFoldDB" id="A0A1N7JT28"/>
<gene>
    <name evidence="1" type="ORF">SAMN05421786_10133</name>
</gene>
<dbReference type="STRING" id="373668.SAMN05421786_10133"/>
<evidence type="ECO:0000313" key="1">
    <source>
        <dbReference type="EMBL" id="SIS52503.1"/>
    </source>
</evidence>
<dbReference type="EMBL" id="FTOL01000001">
    <property type="protein sequence ID" value="SIS52503.1"/>
    <property type="molecule type" value="Genomic_DNA"/>
</dbReference>
<evidence type="ECO:0000313" key="2">
    <source>
        <dbReference type="Proteomes" id="UP000186744"/>
    </source>
</evidence>